<feature type="region of interest" description="Disordered" evidence="1">
    <location>
        <begin position="448"/>
        <end position="469"/>
    </location>
</feature>
<feature type="region of interest" description="Disordered" evidence="1">
    <location>
        <begin position="97"/>
        <end position="261"/>
    </location>
</feature>
<proteinExistence type="predicted"/>
<evidence type="ECO:0000313" key="3">
    <source>
        <dbReference type="Proteomes" id="UP001388673"/>
    </source>
</evidence>
<comment type="caution">
    <text evidence="2">The sequence shown here is derived from an EMBL/GenBank/DDBJ whole genome shotgun (WGS) entry which is preliminary data.</text>
</comment>
<feature type="compositionally biased region" description="Acidic residues" evidence="1">
    <location>
        <begin position="222"/>
        <end position="231"/>
    </location>
</feature>
<evidence type="ECO:0008006" key="4">
    <source>
        <dbReference type="Google" id="ProtNLM"/>
    </source>
</evidence>
<gene>
    <name evidence="2" type="ORF">IAR55_006979</name>
</gene>
<feature type="compositionally biased region" description="Basic and acidic residues" evidence="1">
    <location>
        <begin position="240"/>
        <end position="252"/>
    </location>
</feature>
<feature type="region of interest" description="Disordered" evidence="1">
    <location>
        <begin position="1"/>
        <end position="85"/>
    </location>
</feature>
<feature type="compositionally biased region" description="Polar residues" evidence="1">
    <location>
        <begin position="75"/>
        <end position="85"/>
    </location>
</feature>
<dbReference type="Proteomes" id="UP001388673">
    <property type="component" value="Unassembled WGS sequence"/>
</dbReference>
<feature type="compositionally biased region" description="Low complexity" evidence="1">
    <location>
        <begin position="111"/>
        <end position="123"/>
    </location>
</feature>
<sequence length="639" mass="71654">MPQAKTRARARAPRPSSPASTSSLSSLEDSPSPPPLRKKTAVTTRIKASKVPPVKAVSTPKKSPVKAHIPPSKPPSQSLGFPDFSSSFTIARPMMESVTRETRETTIRLNATASSSSITITSSRTLVGSIKDATEERTASSRKAGNGKGKNERGKGETSIPPTLPRGKRKTSDGTDLDSDGGADINFPEFQTRIISPTVRPSSPKRRRSPSLLELRLGYGSDSEDGEDDQTLDNLLAILERPDDAPPPSEKKKEKRFRPTPMQDGISLGDFVYVKNKNNWWIGKILRYDPADNHADQRKGWDFYTVVDRFGEILKRKKSSDIITKYDERIADCILGDFKIQKREFANDAGFRAPTPAPETDILQPSTSDDFGRLDRVEQLRLIRPHLLRIISETYEPARWRIDLFFGGNTNRRKLASKSKHGDITEDEVAQVIIPELKRWAMRGLRWHGQQDANTRPDELPRPSGSDRYNALKPSELEGFIQDVLVPEAIMQLCVRSYSREDLINGQNQDNEDEDELMVLTVPDAEEDIRVGDPRNSSVRSQGPAPTSAQPEGDVPVSEAEVYQAASALVTSLYKRNTYKMWAGQEAILRRAREAMRERLGLPDEKMGEYELKKWKEQKLGMEEGWAGARMRHKKVLKE</sequence>
<feature type="compositionally biased region" description="Low complexity" evidence="1">
    <location>
        <begin position="210"/>
        <end position="221"/>
    </location>
</feature>
<feature type="compositionally biased region" description="Basic residues" evidence="1">
    <location>
        <begin position="1"/>
        <end position="12"/>
    </location>
</feature>
<evidence type="ECO:0000313" key="2">
    <source>
        <dbReference type="EMBL" id="KAK8843324.1"/>
    </source>
</evidence>
<reference evidence="2 3" key="1">
    <citation type="journal article" date="2024" name="bioRxiv">
        <title>Comparative genomics of Cryptococcus and Kwoniella reveals pathogenesis evolution and contrasting karyotype dynamics via intercentromeric recombination or chromosome fusion.</title>
        <authorList>
            <person name="Coelho M.A."/>
            <person name="David-Palma M."/>
            <person name="Shea T."/>
            <person name="Bowers K."/>
            <person name="McGinley-Smith S."/>
            <person name="Mohammad A.W."/>
            <person name="Gnirke A."/>
            <person name="Yurkov A.M."/>
            <person name="Nowrousian M."/>
            <person name="Sun S."/>
            <person name="Cuomo C.A."/>
            <person name="Heitman J."/>
        </authorList>
    </citation>
    <scope>NUCLEOTIDE SEQUENCE [LARGE SCALE GENOMIC DNA]</scope>
    <source>
        <strain evidence="2 3">CBS 13917</strain>
    </source>
</reference>
<dbReference type="KEGG" id="kne:92184237"/>
<name>A0AAW0YHF6_9TREE</name>
<accession>A0AAW0YHF6</accession>
<dbReference type="GeneID" id="92184237"/>
<feature type="region of interest" description="Disordered" evidence="1">
    <location>
        <begin position="525"/>
        <end position="555"/>
    </location>
</feature>
<keyword evidence="3" id="KW-1185">Reference proteome</keyword>
<evidence type="ECO:0000256" key="1">
    <source>
        <dbReference type="SAM" id="MobiDB-lite"/>
    </source>
</evidence>
<dbReference type="AlphaFoldDB" id="A0AAW0YHF6"/>
<organism evidence="2 3">
    <name type="scientific">Kwoniella newhampshirensis</name>
    <dbReference type="NCBI Taxonomy" id="1651941"/>
    <lineage>
        <taxon>Eukaryota</taxon>
        <taxon>Fungi</taxon>
        <taxon>Dikarya</taxon>
        <taxon>Basidiomycota</taxon>
        <taxon>Agaricomycotina</taxon>
        <taxon>Tremellomycetes</taxon>
        <taxon>Tremellales</taxon>
        <taxon>Cryptococcaceae</taxon>
        <taxon>Kwoniella</taxon>
    </lineage>
</organism>
<feature type="compositionally biased region" description="Low complexity" evidence="1">
    <location>
        <begin position="13"/>
        <end position="30"/>
    </location>
</feature>
<protein>
    <recommendedName>
        <fullName evidence="4">PWWP domain-containing protein</fullName>
    </recommendedName>
</protein>
<dbReference type="RefSeq" id="XP_066799272.1">
    <property type="nucleotide sequence ID" value="XM_066950057.1"/>
</dbReference>
<feature type="compositionally biased region" description="Polar residues" evidence="1">
    <location>
        <begin position="535"/>
        <end position="550"/>
    </location>
</feature>
<dbReference type="EMBL" id="JBCAWK010000015">
    <property type="protein sequence ID" value="KAK8843324.1"/>
    <property type="molecule type" value="Genomic_DNA"/>
</dbReference>